<dbReference type="GO" id="GO:0005524">
    <property type="term" value="F:ATP binding"/>
    <property type="evidence" value="ECO:0007669"/>
    <property type="project" value="UniProtKB-KW"/>
</dbReference>
<reference evidence="7" key="1">
    <citation type="submission" date="2017-09" db="EMBL/GenBank/DDBJ databases">
        <title>Depth-based differentiation of microbial function through sediment-hosted aquifers and enrichment of novel symbionts in the deep terrestrial subsurface.</title>
        <authorList>
            <person name="Probst A.J."/>
            <person name="Ladd B."/>
            <person name="Jarett J.K."/>
            <person name="Geller-Mcgrath D.E."/>
            <person name="Sieber C.M.K."/>
            <person name="Emerson J.B."/>
            <person name="Anantharaman K."/>
            <person name="Thomas B.C."/>
            <person name="Malmstrom R."/>
            <person name="Stieglmeier M."/>
            <person name="Klingl A."/>
            <person name="Woyke T."/>
            <person name="Ryan C.M."/>
            <person name="Banfield J.F."/>
        </authorList>
    </citation>
    <scope>NUCLEOTIDE SEQUENCE [LARGE SCALE GENOMIC DNA]</scope>
</reference>
<evidence type="ECO:0000313" key="7">
    <source>
        <dbReference type="Proteomes" id="UP000228711"/>
    </source>
</evidence>
<keyword evidence="3" id="KW-0547">Nucleotide-binding</keyword>
<evidence type="ECO:0000256" key="2">
    <source>
        <dbReference type="ARBA" id="ARBA00022448"/>
    </source>
</evidence>
<protein>
    <submittedName>
        <fullName evidence="6">Macrolide ABC transporter ATP-binding protein</fullName>
    </submittedName>
</protein>
<dbReference type="FunFam" id="3.40.50.300:FF:000032">
    <property type="entry name" value="Export ABC transporter ATP-binding protein"/>
    <property type="match status" value="1"/>
</dbReference>
<dbReference type="InterPro" id="IPR017911">
    <property type="entry name" value="MacB-like_ATP-bd"/>
</dbReference>
<dbReference type="Proteomes" id="UP000228711">
    <property type="component" value="Unassembled WGS sequence"/>
</dbReference>
<dbReference type="InterPro" id="IPR003593">
    <property type="entry name" value="AAA+_ATPase"/>
</dbReference>
<dbReference type="EMBL" id="PEXV01000141">
    <property type="protein sequence ID" value="PIS41200.1"/>
    <property type="molecule type" value="Genomic_DNA"/>
</dbReference>
<evidence type="ECO:0000259" key="5">
    <source>
        <dbReference type="PROSITE" id="PS50893"/>
    </source>
</evidence>
<name>A0A2H0YRX4_9BACT</name>
<dbReference type="SUPFAM" id="SSF52540">
    <property type="entry name" value="P-loop containing nucleoside triphosphate hydrolases"/>
    <property type="match status" value="1"/>
</dbReference>
<keyword evidence="4 6" id="KW-0067">ATP-binding</keyword>
<evidence type="ECO:0000313" key="6">
    <source>
        <dbReference type="EMBL" id="PIS41200.1"/>
    </source>
</evidence>
<evidence type="ECO:0000256" key="3">
    <source>
        <dbReference type="ARBA" id="ARBA00022741"/>
    </source>
</evidence>
<dbReference type="Pfam" id="PF00005">
    <property type="entry name" value="ABC_tran"/>
    <property type="match status" value="1"/>
</dbReference>
<dbReference type="PROSITE" id="PS50893">
    <property type="entry name" value="ABC_TRANSPORTER_2"/>
    <property type="match status" value="1"/>
</dbReference>
<dbReference type="PANTHER" id="PTHR42798:SF6">
    <property type="entry name" value="CELL DIVISION ATP-BINDING PROTEIN FTSE"/>
    <property type="match status" value="1"/>
</dbReference>
<dbReference type="GO" id="GO:0016887">
    <property type="term" value="F:ATP hydrolysis activity"/>
    <property type="evidence" value="ECO:0007669"/>
    <property type="project" value="InterPro"/>
</dbReference>
<organism evidence="6 7">
    <name type="scientific">Candidatus Kerfeldbacteria bacterium CG08_land_8_20_14_0_20_42_7</name>
    <dbReference type="NCBI Taxonomy" id="2014245"/>
    <lineage>
        <taxon>Bacteria</taxon>
        <taxon>Candidatus Kerfeldiibacteriota</taxon>
    </lineage>
</organism>
<dbReference type="AlphaFoldDB" id="A0A2H0YRX4"/>
<evidence type="ECO:0000256" key="4">
    <source>
        <dbReference type="ARBA" id="ARBA00022840"/>
    </source>
</evidence>
<dbReference type="SMART" id="SM00382">
    <property type="entry name" value="AAA"/>
    <property type="match status" value="1"/>
</dbReference>
<proteinExistence type="inferred from homology"/>
<dbReference type="PANTHER" id="PTHR42798">
    <property type="entry name" value="LIPOPROTEIN-RELEASING SYSTEM ATP-BINDING PROTEIN LOLD"/>
    <property type="match status" value="1"/>
</dbReference>
<comment type="caution">
    <text evidence="6">The sequence shown here is derived from an EMBL/GenBank/DDBJ whole genome shotgun (WGS) entry which is preliminary data.</text>
</comment>
<evidence type="ECO:0000256" key="1">
    <source>
        <dbReference type="ARBA" id="ARBA00005417"/>
    </source>
</evidence>
<dbReference type="InterPro" id="IPR003439">
    <property type="entry name" value="ABC_transporter-like_ATP-bd"/>
</dbReference>
<comment type="similarity">
    <text evidence="1">Belongs to the ABC transporter superfamily.</text>
</comment>
<feature type="domain" description="ABC transporter" evidence="5">
    <location>
        <begin position="13"/>
        <end position="237"/>
    </location>
</feature>
<dbReference type="PROSITE" id="PS00211">
    <property type="entry name" value="ABC_TRANSPORTER_1"/>
    <property type="match status" value="1"/>
</dbReference>
<gene>
    <name evidence="6" type="ORF">COT25_04440</name>
</gene>
<dbReference type="GO" id="GO:0098796">
    <property type="term" value="C:membrane protein complex"/>
    <property type="evidence" value="ECO:0007669"/>
    <property type="project" value="UniProtKB-ARBA"/>
</dbReference>
<dbReference type="InterPro" id="IPR017871">
    <property type="entry name" value="ABC_transporter-like_CS"/>
</dbReference>
<dbReference type="InterPro" id="IPR027417">
    <property type="entry name" value="P-loop_NTPase"/>
</dbReference>
<dbReference type="CDD" id="cd03255">
    <property type="entry name" value="ABC_MJ0796_LolCDE_FtsE"/>
    <property type="match status" value="1"/>
</dbReference>
<dbReference type="Gene3D" id="3.40.50.300">
    <property type="entry name" value="P-loop containing nucleotide triphosphate hydrolases"/>
    <property type="match status" value="1"/>
</dbReference>
<dbReference type="GO" id="GO:0022857">
    <property type="term" value="F:transmembrane transporter activity"/>
    <property type="evidence" value="ECO:0007669"/>
    <property type="project" value="UniProtKB-ARBA"/>
</dbReference>
<keyword evidence="2" id="KW-0813">Transport</keyword>
<accession>A0A2H0YRX4</accession>
<sequence length="238" mass="26818">MREDDCIHMKQAIVLSHISKVYDEGEPFEVRAIDDISFSVEEGELISIIGTSGSGKSTLLHVLGLLDKPTNGSYVLNERNVEHLTGADAAIERNEQIGFVFQSFNLLRRANVYRNVELPLLYSRKLKKSERKEHIQRVLEQVGLADRARNKSNELSGGQQQRVAIARALVTDPQFILADEPTGNLDSKRGKEIIDILVKLNEERGTTIIIVTHDAEIAAMTKRRISLRDGKIVEDKYR</sequence>